<keyword evidence="3" id="KW-0547">Nucleotide-binding</keyword>
<dbReference type="Gene3D" id="3.40.50.720">
    <property type="entry name" value="NAD(P)-binding Rossmann-like Domain"/>
    <property type="match status" value="1"/>
</dbReference>
<keyword evidence="1 12" id="KW-0436">Ligase</keyword>
<dbReference type="GO" id="GO:0009252">
    <property type="term" value="P:peptidoglycan biosynthetic process"/>
    <property type="evidence" value="ECO:0007669"/>
    <property type="project" value="UniProtKB-KW"/>
</dbReference>
<keyword evidence="8" id="KW-0961">Cell wall biogenesis/degradation</keyword>
<reference evidence="12 13" key="1">
    <citation type="submission" date="2016-10" db="EMBL/GenBank/DDBJ databases">
        <authorList>
            <person name="de Groot N.N."/>
        </authorList>
    </citation>
    <scope>NUCLEOTIDE SEQUENCE [LARGE SCALE GENOMIC DNA]</scope>
    <source>
        <strain evidence="12 13">CGMCC 1.7005</strain>
    </source>
</reference>
<dbReference type="Gene3D" id="3.40.1190.10">
    <property type="entry name" value="Mur-like, catalytic domain"/>
    <property type="match status" value="1"/>
</dbReference>
<dbReference type="SUPFAM" id="SSF53244">
    <property type="entry name" value="MurD-like peptide ligases, peptide-binding domain"/>
    <property type="match status" value="1"/>
</dbReference>
<dbReference type="STRING" id="477690.SAMN05216474_0759"/>
<feature type="domain" description="Mur ligase C-terminal" evidence="10">
    <location>
        <begin position="388"/>
        <end position="515"/>
    </location>
</feature>
<evidence type="ECO:0000256" key="4">
    <source>
        <dbReference type="ARBA" id="ARBA00022840"/>
    </source>
</evidence>
<keyword evidence="5" id="KW-0133">Cell shape</keyword>
<evidence type="ECO:0000256" key="1">
    <source>
        <dbReference type="ARBA" id="ARBA00022598"/>
    </source>
</evidence>
<dbReference type="AlphaFoldDB" id="A0A1I6YA76"/>
<evidence type="ECO:0000256" key="5">
    <source>
        <dbReference type="ARBA" id="ARBA00022960"/>
    </source>
</evidence>
<sequence>MQGATLARPEAVLKGAHWSLKATWRKEILLGTDDPVPFSTAIGQQNNSHVEIHFLTAHYEVLLLREVSALFISFIFIKILNMNVHFIAIGGSAMHNLAIALSRKGDKVTGSDDEIFEPSKSRLAKEGILPETIGWSTDNIHEELDAVIVGMHARADNPELLKAEALGLPIFSYPEYIYEKSKDKKRIVIGGSHGKTTTTSMLLHAVKALGKNVDYMVGAQLEGYDCMVKLSDEADTIVLEGDEYLSSPLDRRPKFHLYEPHVAMISGIAWDHINVFPTFENYVEQFEIFTEKIVPGGVLVYNTEDEEVRKIGERNSVAYKAQAYQTPAYTSTPTGSILHFEGKDYPLQIFGAHNLQNLMGAMYLAQEMGIRNEEFLSAMKDFTGAGKRLEKVYEKEDFVMFKDFAHSPSKLKATTKAVKEQFADRKVIACMELHTFSSLKKEFLPQYKGAMAAADKAIVYFNHEVVAHKKLAPITKEEVLAAFGGNVEVYTQSEAVIAEIRKENMQNVALLMMSSGNFDGVDYAKLAEELVG</sequence>
<gene>
    <name evidence="12" type="ORF">SAMN05216474_0759</name>
</gene>
<dbReference type="InterPro" id="IPR000713">
    <property type="entry name" value="Mur_ligase_N"/>
</dbReference>
<dbReference type="PANTHER" id="PTHR43445:SF3">
    <property type="entry name" value="UDP-N-ACETYLMURAMATE--L-ALANINE LIGASE"/>
    <property type="match status" value="1"/>
</dbReference>
<dbReference type="GO" id="GO:0005524">
    <property type="term" value="F:ATP binding"/>
    <property type="evidence" value="ECO:0007669"/>
    <property type="project" value="UniProtKB-KW"/>
</dbReference>
<keyword evidence="13" id="KW-1185">Reference proteome</keyword>
<name>A0A1I6YA76_9FLAO</name>
<dbReference type="PANTHER" id="PTHR43445">
    <property type="entry name" value="UDP-N-ACETYLMURAMATE--L-ALANINE LIGASE-RELATED"/>
    <property type="match status" value="1"/>
</dbReference>
<dbReference type="Proteomes" id="UP000236454">
    <property type="component" value="Unassembled WGS sequence"/>
</dbReference>
<organism evidence="12 13">
    <name type="scientific">Lishizhenia tianjinensis</name>
    <dbReference type="NCBI Taxonomy" id="477690"/>
    <lineage>
        <taxon>Bacteria</taxon>
        <taxon>Pseudomonadati</taxon>
        <taxon>Bacteroidota</taxon>
        <taxon>Flavobacteriia</taxon>
        <taxon>Flavobacteriales</taxon>
        <taxon>Crocinitomicaceae</taxon>
        <taxon>Lishizhenia</taxon>
    </lineage>
</organism>
<evidence type="ECO:0000256" key="7">
    <source>
        <dbReference type="ARBA" id="ARBA00023306"/>
    </source>
</evidence>
<dbReference type="EMBL" id="FPAS01000001">
    <property type="protein sequence ID" value="SFT47425.1"/>
    <property type="molecule type" value="Genomic_DNA"/>
</dbReference>
<evidence type="ECO:0000256" key="2">
    <source>
        <dbReference type="ARBA" id="ARBA00022618"/>
    </source>
</evidence>
<keyword evidence="6" id="KW-0573">Peptidoglycan synthesis</keyword>
<evidence type="ECO:0000259" key="9">
    <source>
        <dbReference type="Pfam" id="PF01225"/>
    </source>
</evidence>
<evidence type="ECO:0000313" key="12">
    <source>
        <dbReference type="EMBL" id="SFT47425.1"/>
    </source>
</evidence>
<evidence type="ECO:0000259" key="11">
    <source>
        <dbReference type="Pfam" id="PF08245"/>
    </source>
</evidence>
<feature type="domain" description="Mur ligase central" evidence="11">
    <location>
        <begin position="189"/>
        <end position="364"/>
    </location>
</feature>
<protein>
    <submittedName>
        <fullName evidence="12">UDP-N-acetylmuramate: L-alanyl-gamma-D-glutamyl-meso-diaminopimelate ligase</fullName>
    </submittedName>
</protein>
<keyword evidence="7" id="KW-0131">Cell cycle</keyword>
<feature type="domain" description="Mur ligase N-terminal catalytic" evidence="9">
    <location>
        <begin position="84"/>
        <end position="179"/>
    </location>
</feature>
<dbReference type="GO" id="GO:0016881">
    <property type="term" value="F:acid-amino acid ligase activity"/>
    <property type="evidence" value="ECO:0007669"/>
    <property type="project" value="InterPro"/>
</dbReference>
<dbReference type="GO" id="GO:0008360">
    <property type="term" value="P:regulation of cell shape"/>
    <property type="evidence" value="ECO:0007669"/>
    <property type="project" value="UniProtKB-KW"/>
</dbReference>
<dbReference type="InterPro" id="IPR036615">
    <property type="entry name" value="Mur_ligase_C_dom_sf"/>
</dbReference>
<dbReference type="Gene3D" id="3.90.190.20">
    <property type="entry name" value="Mur ligase, C-terminal domain"/>
    <property type="match status" value="1"/>
</dbReference>
<dbReference type="GO" id="GO:0051301">
    <property type="term" value="P:cell division"/>
    <property type="evidence" value="ECO:0007669"/>
    <property type="project" value="UniProtKB-KW"/>
</dbReference>
<evidence type="ECO:0000259" key="10">
    <source>
        <dbReference type="Pfam" id="PF02875"/>
    </source>
</evidence>
<dbReference type="InterPro" id="IPR050061">
    <property type="entry name" value="MurCDEF_pg_biosynth"/>
</dbReference>
<evidence type="ECO:0000313" key="13">
    <source>
        <dbReference type="Proteomes" id="UP000236454"/>
    </source>
</evidence>
<keyword evidence="2" id="KW-0132">Cell division</keyword>
<dbReference type="Pfam" id="PF01225">
    <property type="entry name" value="Mur_ligase"/>
    <property type="match status" value="1"/>
</dbReference>
<accession>A0A1I6YA76</accession>
<dbReference type="InterPro" id="IPR036565">
    <property type="entry name" value="Mur-like_cat_sf"/>
</dbReference>
<keyword evidence="4" id="KW-0067">ATP-binding</keyword>
<dbReference type="SUPFAM" id="SSF51984">
    <property type="entry name" value="MurCD N-terminal domain"/>
    <property type="match status" value="1"/>
</dbReference>
<proteinExistence type="predicted"/>
<evidence type="ECO:0000256" key="8">
    <source>
        <dbReference type="ARBA" id="ARBA00023316"/>
    </source>
</evidence>
<dbReference type="Pfam" id="PF08245">
    <property type="entry name" value="Mur_ligase_M"/>
    <property type="match status" value="1"/>
</dbReference>
<evidence type="ECO:0000256" key="6">
    <source>
        <dbReference type="ARBA" id="ARBA00022984"/>
    </source>
</evidence>
<dbReference type="GO" id="GO:0071555">
    <property type="term" value="P:cell wall organization"/>
    <property type="evidence" value="ECO:0007669"/>
    <property type="project" value="UniProtKB-KW"/>
</dbReference>
<dbReference type="Pfam" id="PF02875">
    <property type="entry name" value="Mur_ligase_C"/>
    <property type="match status" value="1"/>
</dbReference>
<evidence type="ECO:0000256" key="3">
    <source>
        <dbReference type="ARBA" id="ARBA00022741"/>
    </source>
</evidence>
<dbReference type="SUPFAM" id="SSF53623">
    <property type="entry name" value="MurD-like peptide ligases, catalytic domain"/>
    <property type="match status" value="1"/>
</dbReference>
<dbReference type="InterPro" id="IPR004101">
    <property type="entry name" value="Mur_ligase_C"/>
</dbReference>
<dbReference type="InterPro" id="IPR013221">
    <property type="entry name" value="Mur_ligase_cen"/>
</dbReference>